<protein>
    <submittedName>
        <fullName evidence="2">Uncharacterized protein</fullName>
    </submittedName>
</protein>
<reference evidence="2" key="1">
    <citation type="submission" date="2019-10" db="EMBL/GenBank/DDBJ databases">
        <authorList>
            <person name="Zhang R."/>
            <person name="Pan Y."/>
            <person name="Wang J."/>
            <person name="Ma R."/>
            <person name="Yu S."/>
        </authorList>
    </citation>
    <scope>NUCLEOTIDE SEQUENCE</scope>
    <source>
        <strain evidence="2">LA-IB0</strain>
        <tissue evidence="2">Leaf</tissue>
    </source>
</reference>
<dbReference type="AlphaFoldDB" id="A0AAV6Y1T0"/>
<sequence>MDHQRTKRLPPPASAVRSWAPGNGYAAQPRSHSIHRGPTTLASSRSVVRGYRYEVATPENRLRRRLASKEIVRRALTPPCQRPSLRWRNFRPTPTRFSVMSTV</sequence>
<dbReference type="EMBL" id="WHWC01000003">
    <property type="protein sequence ID" value="KAG8386282.1"/>
    <property type="molecule type" value="Genomic_DNA"/>
</dbReference>
<proteinExistence type="predicted"/>
<keyword evidence="3" id="KW-1185">Reference proteome</keyword>
<accession>A0AAV6Y1T0</accession>
<name>A0AAV6Y1T0_9LAMI</name>
<comment type="caution">
    <text evidence="2">The sequence shown here is derived from an EMBL/GenBank/DDBJ whole genome shotgun (WGS) entry which is preliminary data.</text>
</comment>
<gene>
    <name evidence="2" type="ORF">BUALT_Bualt03G0132800</name>
</gene>
<organism evidence="2 3">
    <name type="scientific">Buddleja alternifolia</name>
    <dbReference type="NCBI Taxonomy" id="168488"/>
    <lineage>
        <taxon>Eukaryota</taxon>
        <taxon>Viridiplantae</taxon>
        <taxon>Streptophyta</taxon>
        <taxon>Embryophyta</taxon>
        <taxon>Tracheophyta</taxon>
        <taxon>Spermatophyta</taxon>
        <taxon>Magnoliopsida</taxon>
        <taxon>eudicotyledons</taxon>
        <taxon>Gunneridae</taxon>
        <taxon>Pentapetalae</taxon>
        <taxon>asterids</taxon>
        <taxon>lamiids</taxon>
        <taxon>Lamiales</taxon>
        <taxon>Scrophulariaceae</taxon>
        <taxon>Buddlejeae</taxon>
        <taxon>Buddleja</taxon>
    </lineage>
</organism>
<evidence type="ECO:0000313" key="2">
    <source>
        <dbReference type="EMBL" id="KAG8386282.1"/>
    </source>
</evidence>
<dbReference type="Proteomes" id="UP000826271">
    <property type="component" value="Unassembled WGS sequence"/>
</dbReference>
<evidence type="ECO:0000313" key="3">
    <source>
        <dbReference type="Proteomes" id="UP000826271"/>
    </source>
</evidence>
<feature type="region of interest" description="Disordered" evidence="1">
    <location>
        <begin position="1"/>
        <end position="42"/>
    </location>
</feature>
<evidence type="ECO:0000256" key="1">
    <source>
        <dbReference type="SAM" id="MobiDB-lite"/>
    </source>
</evidence>